<keyword evidence="5" id="KW-1185">Reference proteome</keyword>
<evidence type="ECO:0000256" key="1">
    <source>
        <dbReference type="ARBA" id="ARBA00023054"/>
    </source>
</evidence>
<protein>
    <recommendedName>
        <fullName evidence="3">SMC hinge domain-containing protein</fullName>
    </recommendedName>
</protein>
<feature type="domain" description="SMC hinge" evidence="3">
    <location>
        <begin position="47"/>
        <end position="162"/>
    </location>
</feature>
<dbReference type="InterPro" id="IPR003395">
    <property type="entry name" value="RecF/RecN/SMC_N"/>
</dbReference>
<accession>A0ABV6Z484</accession>
<keyword evidence="1 2" id="KW-0175">Coiled coil</keyword>
<feature type="coiled-coil region" evidence="2">
    <location>
        <begin position="211"/>
        <end position="371"/>
    </location>
</feature>
<dbReference type="Gene3D" id="3.30.70.1620">
    <property type="match status" value="1"/>
</dbReference>
<dbReference type="SUPFAM" id="SSF75553">
    <property type="entry name" value="Smc hinge domain"/>
    <property type="match status" value="1"/>
</dbReference>
<evidence type="ECO:0000259" key="3">
    <source>
        <dbReference type="SMART" id="SM00968"/>
    </source>
</evidence>
<gene>
    <name evidence="4" type="ORF">ACFL27_23900</name>
</gene>
<evidence type="ECO:0000313" key="4">
    <source>
        <dbReference type="EMBL" id="MFC1853254.1"/>
    </source>
</evidence>
<dbReference type="Pfam" id="PF02463">
    <property type="entry name" value="SMC_N"/>
    <property type="match status" value="1"/>
</dbReference>
<proteinExistence type="predicted"/>
<dbReference type="SMART" id="SM00968">
    <property type="entry name" value="SMC_hinge"/>
    <property type="match status" value="1"/>
</dbReference>
<dbReference type="SUPFAM" id="SSF52540">
    <property type="entry name" value="P-loop containing nucleoside triphosphate hydrolases"/>
    <property type="match status" value="1"/>
</dbReference>
<dbReference type="Gene3D" id="1.20.1060.20">
    <property type="match status" value="1"/>
</dbReference>
<dbReference type="InterPro" id="IPR010935">
    <property type="entry name" value="SMC_hinge"/>
</dbReference>
<dbReference type="Gene3D" id="3.40.50.300">
    <property type="entry name" value="P-loop containing nucleotide triphosphate hydrolases"/>
    <property type="match status" value="1"/>
</dbReference>
<reference evidence="4 5" key="1">
    <citation type="submission" date="2024-09" db="EMBL/GenBank/DDBJ databases">
        <title>Laminarin stimulates single cell rates of sulfate reduction while oxygen inhibits transcriptomic activity in coastal marine sediment.</title>
        <authorList>
            <person name="Lindsay M."/>
            <person name="Orcutt B."/>
            <person name="Emerson D."/>
            <person name="Stepanauskas R."/>
            <person name="D'Angelo T."/>
        </authorList>
    </citation>
    <scope>NUCLEOTIDE SEQUENCE [LARGE SCALE GENOMIC DNA]</scope>
    <source>
        <strain evidence="4">SAG AM-311-K15</strain>
    </source>
</reference>
<organism evidence="4 5">
    <name type="scientific">candidate division CSSED10-310 bacterium</name>
    <dbReference type="NCBI Taxonomy" id="2855610"/>
    <lineage>
        <taxon>Bacteria</taxon>
        <taxon>Bacteria division CSSED10-310</taxon>
    </lineage>
</organism>
<name>A0ABV6Z484_UNCC1</name>
<comment type="caution">
    <text evidence="4">The sequence shown here is derived from an EMBL/GenBank/DDBJ whole genome shotgun (WGS) entry which is preliminary data.</text>
</comment>
<dbReference type="Proteomes" id="UP001594351">
    <property type="component" value="Unassembled WGS sequence"/>
</dbReference>
<evidence type="ECO:0000256" key="2">
    <source>
        <dbReference type="SAM" id="Coils"/>
    </source>
</evidence>
<evidence type="ECO:0000313" key="5">
    <source>
        <dbReference type="Proteomes" id="UP001594351"/>
    </source>
</evidence>
<dbReference type="PANTHER" id="PTHR43977">
    <property type="entry name" value="STRUCTURAL MAINTENANCE OF CHROMOSOMES PROTEIN 3"/>
    <property type="match status" value="1"/>
</dbReference>
<sequence length="716" mass="81616">EQEIVKKQQYKAEARLQSLQEREQSLEGYSSGIKNLFTTLTREGNAAGKISLLVDHLVAKGEHQPLLALALQNNLDAVVVEKLEHALEYTKLIQHYDQGRVTFLPLETVEKLGADQTKKSPDGDLQTLDRFLDTTAELQGLFSMLLKNTILVDSLEQALTFAAQQPGLYSYITPEGTILGQDGSLTVGRETGGVIELLSRKNEIHALDIQFHELTTQNDIIEQKRQKLQKLIADKEKDLQDKENTLQKALLCLQGLQKDRENLEKDVHRLKELQKINELELQRLELDKIAHEAEYATLQNELAQCDSDKEAKDKEISLWERDIDEISSSRDLIHDELIKKQIELASLNERVDSLQKSLDNRQDMMEAYINQVNRNQDRNIEAARQQSELETDIKDTELKLTTLHSESLEIRQSLDIMTKNYTATKELVDQEEEWERVLRRTLAPLQEKYNASQVQGKEQEMQLEHLGETIKTRLKSSLTDIENIKDLPQCEADAQILQTKIDKLSRRMEGYADLNLAAPTEYDAMVKKIEEMIGQRNDVVEAIDTLQQSVKKIDRETQRRFKTCFSEINQNFQDIFIRLFGGGYAELKLEDEDDLLDSGISIIAQPPGKKLQSITLLSGGEKALTAIALLVAIFNYRPSPFCFMDEVDAALDEANIDRFSKLLTDMAEKAQIIMITHSKRSLEIADIFYGVTMSDPGSSKIISLQFEKEQHEKMSA</sequence>
<dbReference type="EMBL" id="JBHPBY010000456">
    <property type="protein sequence ID" value="MFC1853254.1"/>
    <property type="molecule type" value="Genomic_DNA"/>
</dbReference>
<dbReference type="InterPro" id="IPR027417">
    <property type="entry name" value="P-loop_NTPase"/>
</dbReference>
<feature type="non-terminal residue" evidence="4">
    <location>
        <position position="1"/>
    </location>
</feature>
<dbReference type="Pfam" id="PF06470">
    <property type="entry name" value="SMC_hinge"/>
    <property type="match status" value="1"/>
</dbReference>
<dbReference type="InterPro" id="IPR036277">
    <property type="entry name" value="SMC_hinge_sf"/>
</dbReference>